<reference evidence="1" key="2">
    <citation type="journal article" date="2015" name="Data Brief">
        <title>Shoot transcriptome of the giant reed, Arundo donax.</title>
        <authorList>
            <person name="Barrero R.A."/>
            <person name="Guerrero F.D."/>
            <person name="Moolhuijzen P."/>
            <person name="Goolsby J.A."/>
            <person name="Tidwell J."/>
            <person name="Bellgard S.E."/>
            <person name="Bellgard M.I."/>
        </authorList>
    </citation>
    <scope>NUCLEOTIDE SEQUENCE</scope>
    <source>
        <tissue evidence="1">Shoot tissue taken approximately 20 cm above the soil surface</tissue>
    </source>
</reference>
<protein>
    <submittedName>
        <fullName evidence="1">Uncharacterized protein</fullName>
    </submittedName>
</protein>
<name>A0A0A8ZSI5_ARUDO</name>
<evidence type="ECO:0000313" key="1">
    <source>
        <dbReference type="EMBL" id="JAD42384.1"/>
    </source>
</evidence>
<accession>A0A0A8ZSI5</accession>
<dbReference type="AlphaFoldDB" id="A0A0A8ZSI5"/>
<organism evidence="1">
    <name type="scientific">Arundo donax</name>
    <name type="common">Giant reed</name>
    <name type="synonym">Donax arundinaceus</name>
    <dbReference type="NCBI Taxonomy" id="35708"/>
    <lineage>
        <taxon>Eukaryota</taxon>
        <taxon>Viridiplantae</taxon>
        <taxon>Streptophyta</taxon>
        <taxon>Embryophyta</taxon>
        <taxon>Tracheophyta</taxon>
        <taxon>Spermatophyta</taxon>
        <taxon>Magnoliopsida</taxon>
        <taxon>Liliopsida</taxon>
        <taxon>Poales</taxon>
        <taxon>Poaceae</taxon>
        <taxon>PACMAD clade</taxon>
        <taxon>Arundinoideae</taxon>
        <taxon>Arundineae</taxon>
        <taxon>Arundo</taxon>
    </lineage>
</organism>
<proteinExistence type="predicted"/>
<sequence length="34" mass="3970">MHESEVTKGFQTNMVWHIAWQQILFPGNNLPTTL</sequence>
<reference evidence="1" key="1">
    <citation type="submission" date="2014-09" db="EMBL/GenBank/DDBJ databases">
        <authorList>
            <person name="Magalhaes I.L.F."/>
            <person name="Oliveira U."/>
            <person name="Santos F.R."/>
            <person name="Vidigal T.H.D.A."/>
            <person name="Brescovit A.D."/>
            <person name="Santos A.J."/>
        </authorList>
    </citation>
    <scope>NUCLEOTIDE SEQUENCE</scope>
    <source>
        <tissue evidence="1">Shoot tissue taken approximately 20 cm above the soil surface</tissue>
    </source>
</reference>
<dbReference type="EMBL" id="GBRH01255511">
    <property type="protein sequence ID" value="JAD42384.1"/>
    <property type="molecule type" value="Transcribed_RNA"/>
</dbReference>